<protein>
    <submittedName>
        <fullName evidence="1">Uncharacterized protein</fullName>
    </submittedName>
</protein>
<comment type="caution">
    <text evidence="1">The sequence shown here is derived from an EMBL/GenBank/DDBJ whole genome shotgun (WGS) entry which is preliminary data.</text>
</comment>
<evidence type="ECO:0000313" key="2">
    <source>
        <dbReference type="Proteomes" id="UP000037530"/>
    </source>
</evidence>
<evidence type="ECO:0000313" key="1">
    <source>
        <dbReference type="EMBL" id="KOO09717.1"/>
    </source>
</evidence>
<proteinExistence type="predicted"/>
<accession>A0A0M0I6E8</accession>
<keyword evidence="2" id="KW-1185">Reference proteome</keyword>
<dbReference type="PATRIC" id="fig|171383.3.peg.453"/>
<organism evidence="1 2">
    <name type="scientific">Vibrio hepatarius</name>
    <dbReference type="NCBI Taxonomy" id="171383"/>
    <lineage>
        <taxon>Bacteria</taxon>
        <taxon>Pseudomonadati</taxon>
        <taxon>Pseudomonadota</taxon>
        <taxon>Gammaproteobacteria</taxon>
        <taxon>Vibrionales</taxon>
        <taxon>Vibrionaceae</taxon>
        <taxon>Vibrio</taxon>
        <taxon>Vibrio oreintalis group</taxon>
    </lineage>
</organism>
<dbReference type="Proteomes" id="UP000037530">
    <property type="component" value="Unassembled WGS sequence"/>
</dbReference>
<dbReference type="EMBL" id="LHPI01000001">
    <property type="protein sequence ID" value="KOO09717.1"/>
    <property type="molecule type" value="Genomic_DNA"/>
</dbReference>
<gene>
    <name evidence="1" type="ORF">AKJ31_02180</name>
</gene>
<reference evidence="2" key="1">
    <citation type="submission" date="2015-08" db="EMBL/GenBank/DDBJ databases">
        <title>Vibrio galatheae sp. nov., a novel member of the Vibrionaceae family isolated from the Solomon Islands.</title>
        <authorList>
            <person name="Giubergia S."/>
            <person name="Machado H."/>
            <person name="Mateiu R.V."/>
            <person name="Gram L."/>
        </authorList>
    </citation>
    <scope>NUCLEOTIDE SEQUENCE [LARGE SCALE GENOMIC DNA]</scope>
    <source>
        <strain evidence="2">DSM 19134</strain>
    </source>
</reference>
<dbReference type="STRING" id="171383.AKJ31_02180"/>
<dbReference type="AlphaFoldDB" id="A0A0M0I6E8"/>
<dbReference type="RefSeq" id="WP_053407975.1">
    <property type="nucleotide sequence ID" value="NZ_LHPI01000001.1"/>
</dbReference>
<dbReference type="OrthoDB" id="5879886at2"/>
<name>A0A0M0I6E8_9VIBR</name>
<sequence length="133" mass="14951">MSKIKTTLILLLVLVAALLAYVFIPTHVRLGSEIINQPLNDQYTLVGYKAISTEPKDGKLNHYFIVATNQSVEGTEPFLISSDPFIKVTNVEDNKLTLSIQGRVKHFDNDLWVEKPNGSVEHWLISANIGYIR</sequence>